<dbReference type="InterPro" id="IPR050541">
    <property type="entry name" value="LRR_TM_domain-containing"/>
</dbReference>
<dbReference type="Ensembl" id="ENSSLUT00000007413.1">
    <property type="protein sequence ID" value="ENSSLUP00000007205.1"/>
    <property type="gene ID" value="ENSSLUG00000003303.1"/>
</dbReference>
<dbReference type="Pfam" id="PF13855">
    <property type="entry name" value="LRR_8"/>
    <property type="match status" value="1"/>
</dbReference>
<evidence type="ECO:0000256" key="3">
    <source>
        <dbReference type="ARBA" id="ARBA00022737"/>
    </source>
</evidence>
<dbReference type="SMART" id="SM00369">
    <property type="entry name" value="LRR_TYP"/>
    <property type="match status" value="2"/>
</dbReference>
<dbReference type="GeneTree" id="ENSGT01010000230006"/>
<accession>A0A8C9X7P8</accession>
<dbReference type="InterPro" id="IPR032675">
    <property type="entry name" value="LRR_dom_sf"/>
</dbReference>
<dbReference type="Proteomes" id="UP000694568">
    <property type="component" value="Unplaced"/>
</dbReference>
<evidence type="ECO:0000313" key="5">
    <source>
        <dbReference type="Proteomes" id="UP000694568"/>
    </source>
</evidence>
<dbReference type="GO" id="GO:0005886">
    <property type="term" value="C:plasma membrane"/>
    <property type="evidence" value="ECO:0007669"/>
    <property type="project" value="TreeGrafter"/>
</dbReference>
<keyword evidence="1" id="KW-0433">Leucine-rich repeat</keyword>
<dbReference type="InterPro" id="IPR001611">
    <property type="entry name" value="Leu-rich_rpt"/>
</dbReference>
<reference evidence="4" key="1">
    <citation type="submission" date="2025-08" db="UniProtKB">
        <authorList>
            <consortium name="Ensembl"/>
        </authorList>
    </citation>
    <scope>IDENTIFICATION</scope>
</reference>
<dbReference type="InterPro" id="IPR003591">
    <property type="entry name" value="Leu-rich_rpt_typical-subtyp"/>
</dbReference>
<evidence type="ECO:0000313" key="4">
    <source>
        <dbReference type="Ensembl" id="ENSSLUP00000007205.1"/>
    </source>
</evidence>
<name>A0A8C9X7P8_SANLU</name>
<dbReference type="PANTHER" id="PTHR24369:SF210">
    <property type="entry name" value="CHAOPTIN-RELATED"/>
    <property type="match status" value="1"/>
</dbReference>
<dbReference type="AlphaFoldDB" id="A0A8C9X7P8"/>
<dbReference type="SUPFAM" id="SSF52058">
    <property type="entry name" value="L domain-like"/>
    <property type="match status" value="1"/>
</dbReference>
<reference evidence="4" key="2">
    <citation type="submission" date="2025-09" db="UniProtKB">
        <authorList>
            <consortium name="Ensembl"/>
        </authorList>
    </citation>
    <scope>IDENTIFICATION</scope>
</reference>
<sequence length="304" mass="34278">LRSRPFRTLCNQIHRCGGILKIHIITKIYTGIRCIPPSTTCLGRKCFPDAVWPQVPEVPPSVAPVLPSLSVLRLGSNRLTSLPEGSFSACPALTKLYLDNNVLHSLNDHSFSGLSKLEVSMLALVCCGCSLIAREDASNPWACTCSLGYFHRYLGEYELNFYVRDGLVINNDADSVVSPTKRKRKTNSKDKRKKVFTLRTNVQTSYIPLHGTCSTHLDSTRLFWISIMIKSPWYLLTKLFLVSPPSRFYFFWHLLHIVHHHEPVNMEASMKRRESIAALRSSFLYSLCLKLTEESTSVCVAVGS</sequence>
<keyword evidence="3" id="KW-0677">Repeat</keyword>
<keyword evidence="5" id="KW-1185">Reference proteome</keyword>
<dbReference type="PANTHER" id="PTHR24369">
    <property type="entry name" value="ANTIGEN BSP, PUTATIVE-RELATED"/>
    <property type="match status" value="1"/>
</dbReference>
<keyword evidence="2" id="KW-0732">Signal</keyword>
<dbReference type="Gene3D" id="3.80.10.10">
    <property type="entry name" value="Ribonuclease Inhibitor"/>
    <property type="match status" value="1"/>
</dbReference>
<protein>
    <submittedName>
        <fullName evidence="4">Uncharacterized protein</fullName>
    </submittedName>
</protein>
<evidence type="ECO:0000256" key="1">
    <source>
        <dbReference type="ARBA" id="ARBA00022614"/>
    </source>
</evidence>
<evidence type="ECO:0000256" key="2">
    <source>
        <dbReference type="ARBA" id="ARBA00022729"/>
    </source>
</evidence>
<dbReference type="PROSITE" id="PS51450">
    <property type="entry name" value="LRR"/>
    <property type="match status" value="1"/>
</dbReference>
<organism evidence="4 5">
    <name type="scientific">Sander lucioperca</name>
    <name type="common">Pike-perch</name>
    <name type="synonym">Perca lucioperca</name>
    <dbReference type="NCBI Taxonomy" id="283035"/>
    <lineage>
        <taxon>Eukaryota</taxon>
        <taxon>Metazoa</taxon>
        <taxon>Chordata</taxon>
        <taxon>Craniata</taxon>
        <taxon>Vertebrata</taxon>
        <taxon>Euteleostomi</taxon>
        <taxon>Actinopterygii</taxon>
        <taxon>Neopterygii</taxon>
        <taxon>Teleostei</taxon>
        <taxon>Neoteleostei</taxon>
        <taxon>Acanthomorphata</taxon>
        <taxon>Eupercaria</taxon>
        <taxon>Perciformes</taxon>
        <taxon>Percoidei</taxon>
        <taxon>Percidae</taxon>
        <taxon>Luciopercinae</taxon>
        <taxon>Sander</taxon>
    </lineage>
</organism>
<proteinExistence type="predicted"/>